<feature type="binding site" description="axial binding residue" evidence="7">
    <location>
        <position position="47"/>
    </location>
    <ligand>
        <name>heme c</name>
        <dbReference type="ChEBI" id="CHEBI:61717"/>
    </ligand>
    <ligandPart>
        <name>Fe</name>
        <dbReference type="ChEBI" id="CHEBI:18248"/>
    </ligandPart>
</feature>
<dbReference type="Gene3D" id="1.10.760.10">
    <property type="entry name" value="Cytochrome c-like domain"/>
    <property type="match status" value="1"/>
</dbReference>
<evidence type="ECO:0000313" key="9">
    <source>
        <dbReference type="EMBL" id="ARQ06360.1"/>
    </source>
</evidence>
<name>A0A1W7AB77_9STAP</name>
<proteinExistence type="predicted"/>
<keyword evidence="11" id="KW-1185">Reference proteome</keyword>
<feature type="binding site" description="covalent" evidence="6">
    <location>
        <position position="46"/>
    </location>
    <ligand>
        <name>heme c</name>
        <dbReference type="ChEBI" id="CHEBI:61717"/>
    </ligand>
</feature>
<dbReference type="Proteomes" id="UP000294865">
    <property type="component" value="Unassembled WGS sequence"/>
</dbReference>
<reference evidence="10 12" key="3">
    <citation type="submission" date="2019-01" db="EMBL/GenBank/DDBJ databases">
        <title>Draft genome sequences of Macrococcus caseolyticus, Macrococcus canis, Macrococcus bohemicus and Macrococcus goetzii.</title>
        <authorList>
            <person name="Mazhar S."/>
            <person name="Altermann E."/>
            <person name="Hill C."/>
            <person name="Mcauliffe O."/>
        </authorList>
    </citation>
    <scope>NUCLEOTIDE SEQUENCE [LARGE SCALE GENOMIC DNA]</scope>
    <source>
        <strain evidence="10 12">DPC7162</strain>
    </source>
</reference>
<keyword evidence="1" id="KW-0813">Transport</keyword>
<keyword evidence="2 6" id="KW-0349">Heme</keyword>
<protein>
    <submittedName>
        <fullName evidence="9 10">Cytochrome c</fullName>
    </submittedName>
</protein>
<gene>
    <name evidence="9" type="primary">cccB</name>
    <name evidence="10" type="ORF">ETI04_05530</name>
    <name evidence="9" type="ORF">MCCS_07100</name>
</gene>
<comment type="PTM">
    <text evidence="6">Binds 1 heme c group covalently per subunit.</text>
</comment>
<dbReference type="GeneID" id="35294847"/>
<dbReference type="PANTHER" id="PTHR37823:SF3">
    <property type="entry name" value="CYTOCHROME C-551"/>
    <property type="match status" value="1"/>
</dbReference>
<evidence type="ECO:0000256" key="6">
    <source>
        <dbReference type="PIRSR" id="PIRSR000025-1"/>
    </source>
</evidence>
<dbReference type="OrthoDB" id="7933886at2"/>
<dbReference type="Proteomes" id="UP000194154">
    <property type="component" value="Chromosome"/>
</dbReference>
<evidence type="ECO:0000256" key="5">
    <source>
        <dbReference type="ARBA" id="ARBA00023004"/>
    </source>
</evidence>
<dbReference type="PROSITE" id="PS51007">
    <property type="entry name" value="CYTC"/>
    <property type="match status" value="1"/>
</dbReference>
<dbReference type="EMBL" id="SDQG01000002">
    <property type="protein sequence ID" value="TDM17359.1"/>
    <property type="molecule type" value="Genomic_DNA"/>
</dbReference>
<dbReference type="InterPro" id="IPR036909">
    <property type="entry name" value="Cyt_c-like_dom_sf"/>
</dbReference>
<feature type="domain" description="Cytochrome c" evidence="8">
    <location>
        <begin position="29"/>
        <end position="103"/>
    </location>
</feature>
<dbReference type="NCBIfam" id="NF045774">
    <property type="entry name" value="cytochro_C551"/>
    <property type="match status" value="1"/>
</dbReference>
<evidence type="ECO:0000313" key="12">
    <source>
        <dbReference type="Proteomes" id="UP000294865"/>
    </source>
</evidence>
<accession>A0A1W7AB77</accession>
<dbReference type="AlphaFoldDB" id="A0A1W7AB77"/>
<dbReference type="InterPro" id="IPR054782">
    <property type="entry name" value="Cytochro_C551"/>
</dbReference>
<evidence type="ECO:0000256" key="1">
    <source>
        <dbReference type="ARBA" id="ARBA00022448"/>
    </source>
</evidence>
<evidence type="ECO:0000313" key="10">
    <source>
        <dbReference type="EMBL" id="TDM17359.1"/>
    </source>
</evidence>
<dbReference type="PANTHER" id="PTHR37823">
    <property type="entry name" value="CYTOCHROME C-553-LIKE"/>
    <property type="match status" value="1"/>
</dbReference>
<dbReference type="InterPro" id="IPR051811">
    <property type="entry name" value="Cytochrome_c550/c551-like"/>
</dbReference>
<dbReference type="SUPFAM" id="SSF46626">
    <property type="entry name" value="Cytochrome c"/>
    <property type="match status" value="1"/>
</dbReference>
<evidence type="ECO:0000256" key="2">
    <source>
        <dbReference type="ARBA" id="ARBA00022617"/>
    </source>
</evidence>
<dbReference type="InterPro" id="IPR009056">
    <property type="entry name" value="Cyt_c-like_dom"/>
</dbReference>
<keyword evidence="4" id="KW-0249">Electron transport</keyword>
<evidence type="ECO:0000256" key="7">
    <source>
        <dbReference type="PIRSR" id="PIRSR000025-2"/>
    </source>
</evidence>
<keyword evidence="5 7" id="KW-0408">Iron</keyword>
<evidence type="ECO:0000313" key="11">
    <source>
        <dbReference type="Proteomes" id="UP000194154"/>
    </source>
</evidence>
<dbReference type="GO" id="GO:0016020">
    <property type="term" value="C:membrane"/>
    <property type="evidence" value="ECO:0007669"/>
    <property type="project" value="InterPro"/>
</dbReference>
<evidence type="ECO:0000259" key="8">
    <source>
        <dbReference type="PROSITE" id="PS51007"/>
    </source>
</evidence>
<reference evidence="9" key="2">
    <citation type="submission" date="2017-04" db="EMBL/GenBank/DDBJ databases">
        <authorList>
            <person name="Afonso C.L."/>
            <person name="Miller P.J."/>
            <person name="Scott M.A."/>
            <person name="Spackman E."/>
            <person name="Goraichik I."/>
            <person name="Dimitrov K.M."/>
            <person name="Suarez D.L."/>
            <person name="Swayne D.E."/>
        </authorList>
    </citation>
    <scope>NUCLEOTIDE SEQUENCE</scope>
    <source>
        <strain evidence="9">KM45013</strain>
    </source>
</reference>
<dbReference type="InterPro" id="IPR012218">
    <property type="entry name" value="Cyt_c_BACSU-c550-type"/>
</dbReference>
<organism evidence="9 11">
    <name type="scientific">Macrococcoides canis</name>
    <dbReference type="NCBI Taxonomy" id="1855823"/>
    <lineage>
        <taxon>Bacteria</taxon>
        <taxon>Bacillati</taxon>
        <taxon>Bacillota</taxon>
        <taxon>Bacilli</taxon>
        <taxon>Bacillales</taxon>
        <taxon>Staphylococcaceae</taxon>
        <taxon>Macrococcoides</taxon>
    </lineage>
</organism>
<dbReference type="RefSeq" id="WP_086042033.1">
    <property type="nucleotide sequence ID" value="NZ_CBCRZA010000001.1"/>
</dbReference>
<keyword evidence="3 7" id="KW-0479">Metal-binding</keyword>
<feature type="binding site" description="covalent" evidence="6">
    <location>
        <position position="43"/>
    </location>
    <ligand>
        <name>heme c</name>
        <dbReference type="ChEBI" id="CHEBI:61717"/>
    </ligand>
</feature>
<evidence type="ECO:0000256" key="3">
    <source>
        <dbReference type="ARBA" id="ARBA00022723"/>
    </source>
</evidence>
<evidence type="ECO:0000256" key="4">
    <source>
        <dbReference type="ARBA" id="ARBA00022982"/>
    </source>
</evidence>
<dbReference type="STRING" id="1855823.MCCS_07100"/>
<reference evidence="9 11" key="1">
    <citation type="journal article" date="2017" name="Int. J. Syst. Evol. Microbiol.">
        <title>Macrococcus canis sp. nov., a skin bacterium associated with infections in dogs.</title>
        <authorList>
            <person name="Gobeli Brawand S."/>
            <person name="Cotting K."/>
            <person name="Gomez-Sanz E."/>
            <person name="Collaud A."/>
            <person name="Thomann A."/>
            <person name="Brodard I."/>
            <person name="Rodriguez-Campos S."/>
            <person name="Strauss C."/>
            <person name="Perreten V."/>
        </authorList>
    </citation>
    <scope>NUCLEOTIDE SEQUENCE [LARGE SCALE GENOMIC DNA]</scope>
    <source>
        <strain evidence="9 11">KM45013</strain>
    </source>
</reference>
<dbReference type="PIRSF" id="PIRSF000025">
    <property type="entry name" value="Cytc_Bsub_c550"/>
    <property type="match status" value="1"/>
</dbReference>
<dbReference type="GO" id="GO:0020037">
    <property type="term" value="F:heme binding"/>
    <property type="evidence" value="ECO:0007669"/>
    <property type="project" value="InterPro"/>
</dbReference>
<feature type="binding site" description="axial binding residue" evidence="7">
    <location>
        <position position="82"/>
    </location>
    <ligand>
        <name>heme c</name>
        <dbReference type="ChEBI" id="CHEBI:61717"/>
    </ligand>
    <ligandPart>
        <name>Fe</name>
        <dbReference type="ChEBI" id="CHEBI:18248"/>
    </ligandPart>
</feature>
<dbReference type="EMBL" id="CP021059">
    <property type="protein sequence ID" value="ARQ06360.1"/>
    <property type="molecule type" value="Genomic_DNA"/>
</dbReference>
<dbReference type="GO" id="GO:0009055">
    <property type="term" value="F:electron transfer activity"/>
    <property type="evidence" value="ECO:0007669"/>
    <property type="project" value="InterPro"/>
</dbReference>
<dbReference type="GO" id="GO:0005506">
    <property type="term" value="F:iron ion binding"/>
    <property type="evidence" value="ECO:0007669"/>
    <property type="project" value="InterPro"/>
</dbReference>
<sequence>MKKLYAGVIALSVLGLAACGDKEAEKKTTSSDPGQEIYANNSCVGCHGRDLEGASGPNLQKVGSKYSEQQIHDIIIKGKGNMPAKVVDGEDAKKVAAYLAKQK</sequence>
<dbReference type="PROSITE" id="PS51257">
    <property type="entry name" value="PROKAR_LIPOPROTEIN"/>
    <property type="match status" value="1"/>
</dbReference>
<dbReference type="Pfam" id="PF13442">
    <property type="entry name" value="Cytochrome_CBB3"/>
    <property type="match status" value="1"/>
</dbReference>
<dbReference type="KEGG" id="mcak:MCCS_07100"/>